<dbReference type="AlphaFoldDB" id="A0A0E0NDI6"/>
<evidence type="ECO:0000313" key="2">
    <source>
        <dbReference type="EnsemblPlants" id="ORUFI02G13640.1"/>
    </source>
</evidence>
<evidence type="ECO:0000313" key="3">
    <source>
        <dbReference type="Proteomes" id="UP000008022"/>
    </source>
</evidence>
<dbReference type="Proteomes" id="UP000008022">
    <property type="component" value="Unassembled WGS sequence"/>
</dbReference>
<evidence type="ECO:0000256" key="1">
    <source>
        <dbReference type="SAM" id="MobiDB-lite"/>
    </source>
</evidence>
<proteinExistence type="predicted"/>
<reference evidence="2" key="2">
    <citation type="submission" date="2015-06" db="UniProtKB">
        <authorList>
            <consortium name="EnsemblPlants"/>
        </authorList>
    </citation>
    <scope>IDENTIFICATION</scope>
</reference>
<dbReference type="HOGENOM" id="CLU_044781_3_0_1"/>
<keyword evidence="3" id="KW-1185">Reference proteome</keyword>
<organism evidence="2 3">
    <name type="scientific">Oryza rufipogon</name>
    <name type="common">Brownbeard rice</name>
    <name type="synonym">Asian wild rice</name>
    <dbReference type="NCBI Taxonomy" id="4529"/>
    <lineage>
        <taxon>Eukaryota</taxon>
        <taxon>Viridiplantae</taxon>
        <taxon>Streptophyta</taxon>
        <taxon>Embryophyta</taxon>
        <taxon>Tracheophyta</taxon>
        <taxon>Spermatophyta</taxon>
        <taxon>Magnoliopsida</taxon>
        <taxon>Liliopsida</taxon>
        <taxon>Poales</taxon>
        <taxon>Poaceae</taxon>
        <taxon>BOP clade</taxon>
        <taxon>Oryzoideae</taxon>
        <taxon>Oryzeae</taxon>
        <taxon>Oryzinae</taxon>
        <taxon>Oryza</taxon>
    </lineage>
</organism>
<name>A0A0E0NDI6_ORYRU</name>
<protein>
    <submittedName>
        <fullName evidence="2">Uncharacterized protein</fullName>
    </submittedName>
</protein>
<dbReference type="EnsemblPlants" id="ORUFI02G13640.1">
    <property type="protein sequence ID" value="ORUFI02G13640.1"/>
    <property type="gene ID" value="ORUFI02G13640"/>
</dbReference>
<accession>A0A0E0NDI6</accession>
<reference evidence="3" key="1">
    <citation type="submission" date="2013-06" db="EMBL/GenBank/DDBJ databases">
        <authorList>
            <person name="Zhao Q."/>
        </authorList>
    </citation>
    <scope>NUCLEOTIDE SEQUENCE</scope>
    <source>
        <strain evidence="3">cv. W1943</strain>
    </source>
</reference>
<dbReference type="Gramene" id="ORUFI02G13640.1">
    <property type="protein sequence ID" value="ORUFI02G13640.1"/>
    <property type="gene ID" value="ORUFI02G13640"/>
</dbReference>
<feature type="region of interest" description="Disordered" evidence="1">
    <location>
        <begin position="146"/>
        <end position="170"/>
    </location>
</feature>
<sequence>MNLNGLYNLSSPFLLLCRKGVMPHSSPINVALVALLPPKAPIKKKDGKTILYSPYRRQSSRLLQDKATKDLQMDPRMGIGKPRGRFAKKLKEFAGISKLFIDSSLQESDFNETSYSDMNSDSSPPDCSLLVIQKMGVDMCGLSPEEVAESSLGGGGKRRQKITRPNMEDK</sequence>